<dbReference type="EMBL" id="JAYKXN010000003">
    <property type="protein sequence ID" value="KAK7301870.1"/>
    <property type="molecule type" value="Genomic_DNA"/>
</dbReference>
<evidence type="ECO:0000313" key="2">
    <source>
        <dbReference type="Proteomes" id="UP001359559"/>
    </source>
</evidence>
<gene>
    <name evidence="1" type="ORF">RJT34_12746</name>
</gene>
<dbReference type="AlphaFoldDB" id="A0AAN9JMC6"/>
<evidence type="ECO:0000313" key="1">
    <source>
        <dbReference type="EMBL" id="KAK7301870.1"/>
    </source>
</evidence>
<accession>A0AAN9JMC6</accession>
<name>A0AAN9JMC6_CLITE</name>
<keyword evidence="2" id="KW-1185">Reference proteome</keyword>
<dbReference type="Proteomes" id="UP001359559">
    <property type="component" value="Unassembled WGS sequence"/>
</dbReference>
<proteinExistence type="predicted"/>
<comment type="caution">
    <text evidence="1">The sequence shown here is derived from an EMBL/GenBank/DDBJ whole genome shotgun (WGS) entry which is preliminary data.</text>
</comment>
<reference evidence="1 2" key="1">
    <citation type="submission" date="2024-01" db="EMBL/GenBank/DDBJ databases">
        <title>The genomes of 5 underutilized Papilionoideae crops provide insights into root nodulation and disease resistance.</title>
        <authorList>
            <person name="Yuan L."/>
        </authorList>
    </citation>
    <scope>NUCLEOTIDE SEQUENCE [LARGE SCALE GENOMIC DNA]</scope>
    <source>
        <strain evidence="1">LY-2023</strain>
        <tissue evidence="1">Leaf</tissue>
    </source>
</reference>
<protein>
    <submittedName>
        <fullName evidence="1">Uncharacterized protein</fullName>
    </submittedName>
</protein>
<sequence>MDEMGFHVIKKLNNQDDFEDYRAKEAMKEKKEQADEKQMSNKDKCSEWLSGFLPDDEPIYEPLSEEDPVYEPLPQEEPTYEPLSEEQLIRNRLRKYKCLCLTKELIGELQNLFWETLLKPNESGETCEVAPIKEKGSGSAGWLED</sequence>
<organism evidence="1 2">
    <name type="scientific">Clitoria ternatea</name>
    <name type="common">Butterfly pea</name>
    <dbReference type="NCBI Taxonomy" id="43366"/>
    <lineage>
        <taxon>Eukaryota</taxon>
        <taxon>Viridiplantae</taxon>
        <taxon>Streptophyta</taxon>
        <taxon>Embryophyta</taxon>
        <taxon>Tracheophyta</taxon>
        <taxon>Spermatophyta</taxon>
        <taxon>Magnoliopsida</taxon>
        <taxon>eudicotyledons</taxon>
        <taxon>Gunneridae</taxon>
        <taxon>Pentapetalae</taxon>
        <taxon>rosids</taxon>
        <taxon>fabids</taxon>
        <taxon>Fabales</taxon>
        <taxon>Fabaceae</taxon>
        <taxon>Papilionoideae</taxon>
        <taxon>50 kb inversion clade</taxon>
        <taxon>NPAAA clade</taxon>
        <taxon>indigoferoid/millettioid clade</taxon>
        <taxon>Phaseoleae</taxon>
        <taxon>Clitoria</taxon>
    </lineage>
</organism>